<keyword evidence="5 6" id="KW-0472">Membrane</keyword>
<gene>
    <name evidence="8" type="ORF">GCM10023171_03660</name>
</gene>
<protein>
    <submittedName>
        <fullName evidence="8">Cytochrome c biogenesis protein CcdA</fullName>
    </submittedName>
</protein>
<feature type="transmembrane region" description="Helical" evidence="6">
    <location>
        <begin position="101"/>
        <end position="124"/>
    </location>
</feature>
<keyword evidence="3 6" id="KW-0812">Transmembrane</keyword>
<reference evidence="9" key="1">
    <citation type="journal article" date="2019" name="Int. J. Syst. Evol. Microbiol.">
        <title>The Global Catalogue of Microorganisms (GCM) 10K type strain sequencing project: providing services to taxonomists for standard genome sequencing and annotation.</title>
        <authorList>
            <consortium name="The Broad Institute Genomics Platform"/>
            <consortium name="The Broad Institute Genome Sequencing Center for Infectious Disease"/>
            <person name="Wu L."/>
            <person name="Ma J."/>
        </authorList>
    </citation>
    <scope>NUCLEOTIDE SEQUENCE [LARGE SCALE GENOMIC DNA]</scope>
    <source>
        <strain evidence="9">JCM 17839</strain>
    </source>
</reference>
<evidence type="ECO:0000256" key="6">
    <source>
        <dbReference type="SAM" id="Phobius"/>
    </source>
</evidence>
<feature type="transmembrane region" description="Helical" evidence="6">
    <location>
        <begin position="70"/>
        <end position="95"/>
    </location>
</feature>
<evidence type="ECO:0000259" key="7">
    <source>
        <dbReference type="Pfam" id="PF02683"/>
    </source>
</evidence>
<proteinExistence type="inferred from homology"/>
<evidence type="ECO:0000313" key="9">
    <source>
        <dbReference type="Proteomes" id="UP001500731"/>
    </source>
</evidence>
<dbReference type="InterPro" id="IPR003834">
    <property type="entry name" value="Cyt_c_assmbl_TM_dom"/>
</dbReference>
<evidence type="ECO:0000256" key="2">
    <source>
        <dbReference type="ARBA" id="ARBA00006143"/>
    </source>
</evidence>
<evidence type="ECO:0000256" key="3">
    <source>
        <dbReference type="ARBA" id="ARBA00022692"/>
    </source>
</evidence>
<evidence type="ECO:0000313" key="8">
    <source>
        <dbReference type="EMBL" id="GAA4478909.1"/>
    </source>
</evidence>
<name>A0ABP8P2V3_9MICO</name>
<sequence>MNVDAIVGSGALWLALPVAMLAGLLSFLSPCVLPLVPGYLGFVGGAVSGAPTGQDGTTASPSRRQMVLGVLLFILGFTLVFVLFAVIGGTAGVFLLRWGDLITRILGAVIIVMGLVFIGMFGFAQRTVRMNVSGRAGLIGAPLLGIALGFGWSPCMGPTLSAIVSLSLNVGDVGRAALLGVAYSLGLGIPFLLVALGFGWATRSVTFLRKHVRIVNIVGGALLIVLGLLMVTGVWKMIMSSIGAVIGSVELPL</sequence>
<dbReference type="Proteomes" id="UP001500731">
    <property type="component" value="Unassembled WGS sequence"/>
</dbReference>
<dbReference type="PANTHER" id="PTHR31272:SF4">
    <property type="entry name" value="CYTOCHROME C-TYPE BIOGENESIS PROTEIN HI_1454-RELATED"/>
    <property type="match status" value="1"/>
</dbReference>
<dbReference type="InterPro" id="IPR051790">
    <property type="entry name" value="Cytochrome_c-biogenesis_DsbD"/>
</dbReference>
<feature type="transmembrane region" description="Helical" evidence="6">
    <location>
        <begin position="136"/>
        <end position="153"/>
    </location>
</feature>
<feature type="transmembrane region" description="Helical" evidence="6">
    <location>
        <begin position="173"/>
        <end position="202"/>
    </location>
</feature>
<evidence type="ECO:0000256" key="1">
    <source>
        <dbReference type="ARBA" id="ARBA00004141"/>
    </source>
</evidence>
<dbReference type="RefSeq" id="WP_345183740.1">
    <property type="nucleotide sequence ID" value="NZ_BAABGP010000003.1"/>
</dbReference>
<evidence type="ECO:0000256" key="5">
    <source>
        <dbReference type="ARBA" id="ARBA00023136"/>
    </source>
</evidence>
<dbReference type="Pfam" id="PF02683">
    <property type="entry name" value="DsbD_TM"/>
    <property type="match status" value="1"/>
</dbReference>
<feature type="transmembrane region" description="Helical" evidence="6">
    <location>
        <begin position="214"/>
        <end position="235"/>
    </location>
</feature>
<comment type="subcellular location">
    <subcellularLocation>
        <location evidence="1">Membrane</location>
        <topology evidence="1">Multi-pass membrane protein</topology>
    </subcellularLocation>
</comment>
<keyword evidence="4 6" id="KW-1133">Transmembrane helix</keyword>
<accession>A0ABP8P2V3</accession>
<organism evidence="8 9">
    <name type="scientific">Microbacterium panaciterrae</name>
    <dbReference type="NCBI Taxonomy" id="985759"/>
    <lineage>
        <taxon>Bacteria</taxon>
        <taxon>Bacillati</taxon>
        <taxon>Actinomycetota</taxon>
        <taxon>Actinomycetes</taxon>
        <taxon>Micrococcales</taxon>
        <taxon>Microbacteriaceae</taxon>
        <taxon>Microbacterium</taxon>
    </lineage>
</organism>
<dbReference type="EMBL" id="BAABGP010000003">
    <property type="protein sequence ID" value="GAA4478909.1"/>
    <property type="molecule type" value="Genomic_DNA"/>
</dbReference>
<feature type="transmembrane region" description="Helical" evidence="6">
    <location>
        <begin position="12"/>
        <end position="36"/>
    </location>
</feature>
<keyword evidence="9" id="KW-1185">Reference proteome</keyword>
<dbReference type="PANTHER" id="PTHR31272">
    <property type="entry name" value="CYTOCHROME C-TYPE BIOGENESIS PROTEIN HI_1454-RELATED"/>
    <property type="match status" value="1"/>
</dbReference>
<evidence type="ECO:0000256" key="4">
    <source>
        <dbReference type="ARBA" id="ARBA00022989"/>
    </source>
</evidence>
<comment type="caution">
    <text evidence="8">The sequence shown here is derived from an EMBL/GenBank/DDBJ whole genome shotgun (WGS) entry which is preliminary data.</text>
</comment>
<comment type="similarity">
    <text evidence="2">Belongs to the DsbD family.</text>
</comment>
<feature type="domain" description="Cytochrome C biogenesis protein transmembrane" evidence="7">
    <location>
        <begin position="12"/>
        <end position="210"/>
    </location>
</feature>